<accession>A0AAD6WLF8</accession>
<proteinExistence type="predicted"/>
<evidence type="ECO:0000313" key="2">
    <source>
        <dbReference type="Proteomes" id="UP001218188"/>
    </source>
</evidence>
<gene>
    <name evidence="1" type="ORF">C8F04DRAFT_977220</name>
</gene>
<sequence length="73" mass="7974">MTSVLATLRGIIYGGQAHFTARFVGRDGTLWFHDGITTGSNCIEEVNESALTDRVVLNRCGEKTVAAIYAREL</sequence>
<evidence type="ECO:0000313" key="1">
    <source>
        <dbReference type="EMBL" id="KAJ7018503.1"/>
    </source>
</evidence>
<dbReference type="Proteomes" id="UP001218188">
    <property type="component" value="Unassembled WGS sequence"/>
</dbReference>
<dbReference type="AlphaFoldDB" id="A0AAD6WLF8"/>
<comment type="caution">
    <text evidence="1">The sequence shown here is derived from an EMBL/GenBank/DDBJ whole genome shotgun (WGS) entry which is preliminary data.</text>
</comment>
<protein>
    <submittedName>
        <fullName evidence="1">Uncharacterized protein</fullName>
    </submittedName>
</protein>
<organism evidence="1 2">
    <name type="scientific">Mycena alexandri</name>
    <dbReference type="NCBI Taxonomy" id="1745969"/>
    <lineage>
        <taxon>Eukaryota</taxon>
        <taxon>Fungi</taxon>
        <taxon>Dikarya</taxon>
        <taxon>Basidiomycota</taxon>
        <taxon>Agaricomycotina</taxon>
        <taxon>Agaricomycetes</taxon>
        <taxon>Agaricomycetidae</taxon>
        <taxon>Agaricales</taxon>
        <taxon>Marasmiineae</taxon>
        <taxon>Mycenaceae</taxon>
        <taxon>Mycena</taxon>
    </lineage>
</organism>
<dbReference type="EMBL" id="JARJCM010000338">
    <property type="protein sequence ID" value="KAJ7018503.1"/>
    <property type="molecule type" value="Genomic_DNA"/>
</dbReference>
<reference evidence="1" key="1">
    <citation type="submission" date="2023-03" db="EMBL/GenBank/DDBJ databases">
        <title>Massive genome expansion in bonnet fungi (Mycena s.s.) driven by repeated elements and novel gene families across ecological guilds.</title>
        <authorList>
            <consortium name="Lawrence Berkeley National Laboratory"/>
            <person name="Harder C.B."/>
            <person name="Miyauchi S."/>
            <person name="Viragh M."/>
            <person name="Kuo A."/>
            <person name="Thoen E."/>
            <person name="Andreopoulos B."/>
            <person name="Lu D."/>
            <person name="Skrede I."/>
            <person name="Drula E."/>
            <person name="Henrissat B."/>
            <person name="Morin E."/>
            <person name="Kohler A."/>
            <person name="Barry K."/>
            <person name="LaButti K."/>
            <person name="Morin E."/>
            <person name="Salamov A."/>
            <person name="Lipzen A."/>
            <person name="Mereny Z."/>
            <person name="Hegedus B."/>
            <person name="Baldrian P."/>
            <person name="Stursova M."/>
            <person name="Weitz H."/>
            <person name="Taylor A."/>
            <person name="Grigoriev I.V."/>
            <person name="Nagy L.G."/>
            <person name="Martin F."/>
            <person name="Kauserud H."/>
        </authorList>
    </citation>
    <scope>NUCLEOTIDE SEQUENCE</scope>
    <source>
        <strain evidence="1">CBHHK200</strain>
    </source>
</reference>
<name>A0AAD6WLF8_9AGAR</name>
<keyword evidence="2" id="KW-1185">Reference proteome</keyword>